<proteinExistence type="predicted"/>
<dbReference type="InterPro" id="IPR032675">
    <property type="entry name" value="LRR_dom_sf"/>
</dbReference>
<dbReference type="RefSeq" id="WP_184537002.1">
    <property type="nucleotide sequence ID" value="NZ_JACHJW010000001.1"/>
</dbReference>
<dbReference type="Proteomes" id="UP000578819">
    <property type="component" value="Unassembled WGS sequence"/>
</dbReference>
<sequence length="301" mass="32513">MTINEHITEFAGLPVVDFVPDMEPPADPSGVAWRITEDHDLSEMIPEQVEHLPTVVDPADVRALIICAWDAPLSVEQLVGLASRLTGLRAVFLGEMTFEECEISWIEQEDITPLLAAYPDLEVLRVRGTNGLALAPVRHAALRELAFESGGLPASVVRAVAACDLPALTHLELWLGTDEYGGDTTVDDLAPILAGTRLPAVRYLGLRDAEIADEVAATLATAPVVAQLDTVDLSLGILSDKGVAALLAGQPLTHLRRLDLHHHYVNRELADRLTAELAGVEVDLSDHQAADNDRRYVAVSE</sequence>
<evidence type="ECO:0000313" key="1">
    <source>
        <dbReference type="EMBL" id="MBB4961404.1"/>
    </source>
</evidence>
<dbReference type="AlphaFoldDB" id="A0A7W7SUY2"/>
<evidence type="ECO:0008006" key="3">
    <source>
        <dbReference type="Google" id="ProtNLM"/>
    </source>
</evidence>
<keyword evidence="2" id="KW-1185">Reference proteome</keyword>
<dbReference type="NCBIfam" id="NF038076">
    <property type="entry name" value="fam_STM4015"/>
    <property type="match status" value="1"/>
</dbReference>
<dbReference type="EMBL" id="JACHJW010000001">
    <property type="protein sequence ID" value="MBB4961404.1"/>
    <property type="molecule type" value="Genomic_DNA"/>
</dbReference>
<protein>
    <recommendedName>
        <fullName evidence="3">Leucine-rich repeat domain-containing protein</fullName>
    </recommendedName>
</protein>
<dbReference type="Gene3D" id="3.80.10.10">
    <property type="entry name" value="Ribonuclease Inhibitor"/>
    <property type="match status" value="1"/>
</dbReference>
<evidence type="ECO:0000313" key="2">
    <source>
        <dbReference type="Proteomes" id="UP000578819"/>
    </source>
</evidence>
<organism evidence="1 2">
    <name type="scientific">Micromonospora polyrhachis</name>
    <dbReference type="NCBI Taxonomy" id="1282883"/>
    <lineage>
        <taxon>Bacteria</taxon>
        <taxon>Bacillati</taxon>
        <taxon>Actinomycetota</taxon>
        <taxon>Actinomycetes</taxon>
        <taxon>Micromonosporales</taxon>
        <taxon>Micromonosporaceae</taxon>
        <taxon>Micromonospora</taxon>
    </lineage>
</organism>
<dbReference type="SUPFAM" id="SSF52047">
    <property type="entry name" value="RNI-like"/>
    <property type="match status" value="1"/>
</dbReference>
<gene>
    <name evidence="1" type="ORF">FHR38_005137</name>
</gene>
<accession>A0A7W7SUY2</accession>
<reference evidence="1 2" key="1">
    <citation type="submission" date="2020-08" db="EMBL/GenBank/DDBJ databases">
        <title>Sequencing the genomes of 1000 actinobacteria strains.</title>
        <authorList>
            <person name="Klenk H.-P."/>
        </authorList>
    </citation>
    <scope>NUCLEOTIDE SEQUENCE [LARGE SCALE GENOMIC DNA]</scope>
    <source>
        <strain evidence="1 2">DSM 45886</strain>
    </source>
</reference>
<name>A0A7W7SUY2_9ACTN</name>
<comment type="caution">
    <text evidence="1">The sequence shown here is derived from an EMBL/GenBank/DDBJ whole genome shotgun (WGS) entry which is preliminary data.</text>
</comment>
<dbReference type="InterPro" id="IPR047722">
    <property type="entry name" value="STM4015-like"/>
</dbReference>